<accession>A0A2H0W523</accession>
<dbReference type="Proteomes" id="UP000229056">
    <property type="component" value="Unassembled WGS sequence"/>
</dbReference>
<evidence type="ECO:0000259" key="2">
    <source>
        <dbReference type="PROSITE" id="PS51084"/>
    </source>
</evidence>
<evidence type="ECO:0000256" key="1">
    <source>
        <dbReference type="PROSITE-ProRule" id="PRU00464"/>
    </source>
</evidence>
<dbReference type="SUPFAM" id="SSF54197">
    <property type="entry name" value="HIT-like"/>
    <property type="match status" value="1"/>
</dbReference>
<keyword evidence="3" id="KW-0378">Hydrolase</keyword>
<organism evidence="3 4">
    <name type="scientific">Candidatus Buchananbacteria bacterium CG10_big_fil_rev_8_21_14_0_10_33_19</name>
    <dbReference type="NCBI Taxonomy" id="1974525"/>
    <lineage>
        <taxon>Bacteria</taxon>
        <taxon>Candidatus Buchananiibacteriota</taxon>
    </lineage>
</organism>
<dbReference type="Pfam" id="PF01230">
    <property type="entry name" value="HIT"/>
    <property type="match status" value="1"/>
</dbReference>
<sequence>MANYKSSTDKGKCIFCEIIKGNIQTPGIFWEDDEFMAFLSTWPSVEGFTVIVPKEHYGSDCLAMPDDVLQGFVLAAKKVSNILLKHFDDVGRVGLIMEGTGVDHAHIKLVPMHGTEHMKKGAWKQYLSGRSDYFEKYEGYIISTDGPEADPEKLRDLAEKLKDVK</sequence>
<evidence type="ECO:0000313" key="4">
    <source>
        <dbReference type="Proteomes" id="UP000229056"/>
    </source>
</evidence>
<proteinExistence type="predicted"/>
<dbReference type="AlphaFoldDB" id="A0A2H0W523"/>
<dbReference type="PROSITE" id="PS51084">
    <property type="entry name" value="HIT_2"/>
    <property type="match status" value="1"/>
</dbReference>
<dbReference type="EMBL" id="PEZY01000004">
    <property type="protein sequence ID" value="PIS06463.1"/>
    <property type="molecule type" value="Genomic_DNA"/>
</dbReference>
<reference evidence="4" key="1">
    <citation type="submission" date="2017-09" db="EMBL/GenBank/DDBJ databases">
        <title>Depth-based differentiation of microbial function through sediment-hosted aquifers and enrichment of novel symbionts in the deep terrestrial subsurface.</title>
        <authorList>
            <person name="Probst A.J."/>
            <person name="Ladd B."/>
            <person name="Jarett J.K."/>
            <person name="Geller-Mcgrath D.E."/>
            <person name="Sieber C.M.K."/>
            <person name="Emerson J.B."/>
            <person name="Anantharaman K."/>
            <person name="Thomas B.C."/>
            <person name="Malmstrom R."/>
            <person name="Stieglmeier M."/>
            <person name="Klingl A."/>
            <person name="Woyke T."/>
            <person name="Ryan C.M."/>
            <person name="Banfield J.F."/>
        </authorList>
    </citation>
    <scope>NUCLEOTIDE SEQUENCE [LARGE SCALE GENOMIC DNA]</scope>
</reference>
<name>A0A2H0W523_9BACT</name>
<dbReference type="InterPro" id="IPR036265">
    <property type="entry name" value="HIT-like_sf"/>
</dbReference>
<dbReference type="GO" id="GO:0016787">
    <property type="term" value="F:hydrolase activity"/>
    <property type="evidence" value="ECO:0007669"/>
    <property type="project" value="UniProtKB-KW"/>
</dbReference>
<dbReference type="InterPro" id="IPR001310">
    <property type="entry name" value="Histidine_triad_HIT"/>
</dbReference>
<comment type="caution">
    <text evidence="1">Lacks conserved residue(s) required for the propagation of feature annotation.</text>
</comment>
<dbReference type="Gene3D" id="3.30.428.10">
    <property type="entry name" value="HIT-like"/>
    <property type="match status" value="1"/>
</dbReference>
<feature type="domain" description="HIT" evidence="2">
    <location>
        <begin position="14"/>
        <end position="119"/>
    </location>
</feature>
<comment type="caution">
    <text evidence="3">The sequence shown here is derived from an EMBL/GenBank/DDBJ whole genome shotgun (WGS) entry which is preliminary data.</text>
</comment>
<dbReference type="PANTHER" id="PTHR46648:SF1">
    <property type="entry name" value="ADENOSINE 5'-MONOPHOSPHORAMIDASE HNT1"/>
    <property type="match status" value="1"/>
</dbReference>
<dbReference type="InterPro" id="IPR011146">
    <property type="entry name" value="HIT-like"/>
</dbReference>
<dbReference type="GO" id="GO:0009117">
    <property type="term" value="P:nucleotide metabolic process"/>
    <property type="evidence" value="ECO:0007669"/>
    <property type="project" value="TreeGrafter"/>
</dbReference>
<gene>
    <name evidence="3" type="ORF">COT80_00795</name>
</gene>
<evidence type="ECO:0000313" key="3">
    <source>
        <dbReference type="EMBL" id="PIS06463.1"/>
    </source>
</evidence>
<protein>
    <submittedName>
        <fullName evidence="3">Diadenosine tetraphosphate hydrolase</fullName>
    </submittedName>
</protein>
<dbReference type="PANTHER" id="PTHR46648">
    <property type="entry name" value="HIT FAMILY PROTEIN 1"/>
    <property type="match status" value="1"/>
</dbReference>